<dbReference type="InterPro" id="IPR029026">
    <property type="entry name" value="tRNA_m1G_MTases_N"/>
</dbReference>
<proteinExistence type="inferred from homology"/>
<dbReference type="RefSeq" id="XP_020432471.1">
    <property type="nucleotide sequence ID" value="XM_020578023.1"/>
</dbReference>
<dbReference type="CDD" id="cd18086">
    <property type="entry name" value="HsC9orf114-like"/>
    <property type="match status" value="1"/>
</dbReference>
<comment type="caution">
    <text evidence="3">The sequence shown here is derived from an EMBL/GenBank/DDBJ whole genome shotgun (WGS) entry which is preliminary data.</text>
</comment>
<keyword evidence="4" id="KW-1185">Reference proteome</keyword>
<dbReference type="Gene3D" id="2.40.50.140">
    <property type="entry name" value="Nucleic acid-binding proteins"/>
    <property type="match status" value="1"/>
</dbReference>
<sequence>MGKKPTNLKSETKHNTENINRFNSMISMFEGENEEKESTIVPTNNSTVNTEQTTNIDYSKYKDKKRLVEEQQQTEQDNESKVDNQSSKKKKLKRLPPPPPDHEEQPSGGAASAAATEEIKKLKDELERLREEFESREAEIKLQEKEFRKKLKDIKEQKKEVQSILESSAPKIFAKHASKSIAIPANILDDITSEEMATYLVEMISRMVVLFAVDEIIVYQSALSNSTSDKLMKLLEYIETPRNIRYHLFDLDDPDYKFVDKLKKMEAAHHNTTNRWTRYREGVVTDKVEAGTSLIDVGLGHGKEALADKKLQPGIRVTLEMEEDSKSREQNNSNSKYKKGKLVSPRQVKEAGHYWGYTIRHVKSLDSLDAESPYGSYDCRVLISQDASAASLESTNFENTAQMKNIVLVFAENKDTRMADTNYTVNTLGSEILSRRPRFEETLTISLTNLTNKLYSSVVEVHHLYDVTFLVNKIKDQVLNVISTSNNIIQLTYIYIINNISFLAATPFLEFRCPNSNIEISIARQTTTFST</sequence>
<feature type="region of interest" description="Disordered" evidence="2">
    <location>
        <begin position="320"/>
        <end position="343"/>
    </location>
</feature>
<evidence type="ECO:0000256" key="1">
    <source>
        <dbReference type="ARBA" id="ARBA00009841"/>
    </source>
</evidence>
<protein>
    <submittedName>
        <fullName evidence="3">DUF171 family protein</fullName>
    </submittedName>
</protein>
<feature type="region of interest" description="Disordered" evidence="2">
    <location>
        <begin position="1"/>
        <end position="115"/>
    </location>
</feature>
<name>D3BEM0_HETP5</name>
<dbReference type="Proteomes" id="UP000001396">
    <property type="component" value="Unassembled WGS sequence"/>
</dbReference>
<dbReference type="InParanoid" id="D3BEM0"/>
<reference evidence="3 4" key="1">
    <citation type="journal article" date="2011" name="Genome Res.">
        <title>Phylogeny-wide analysis of social amoeba genomes highlights ancient origins for complex intercellular communication.</title>
        <authorList>
            <person name="Heidel A.J."/>
            <person name="Lawal H.M."/>
            <person name="Felder M."/>
            <person name="Schilde C."/>
            <person name="Helps N.R."/>
            <person name="Tunggal B."/>
            <person name="Rivero F."/>
            <person name="John U."/>
            <person name="Schleicher M."/>
            <person name="Eichinger L."/>
            <person name="Platzer M."/>
            <person name="Noegel A.A."/>
            <person name="Schaap P."/>
            <person name="Gloeckner G."/>
        </authorList>
    </citation>
    <scope>NUCLEOTIDE SEQUENCE [LARGE SCALE GENOMIC DNA]</scope>
    <source>
        <strain evidence="4">ATCC 26659 / Pp 5 / PN500</strain>
    </source>
</reference>
<comment type="similarity">
    <text evidence="1">Belongs to the class IV-like SAM-binding methyltransferase superfamily.</text>
</comment>
<dbReference type="EMBL" id="ADBJ01000031">
    <property type="protein sequence ID" value="EFA80351.1"/>
    <property type="molecule type" value="Genomic_DNA"/>
</dbReference>
<dbReference type="OMA" id="RQVTMNK"/>
<dbReference type="GeneID" id="31362665"/>
<dbReference type="InterPro" id="IPR003750">
    <property type="entry name" value="Put_MeTrfase-C9orf114-like"/>
</dbReference>
<dbReference type="FunCoup" id="D3BEM0">
    <property type="interactions" value="198"/>
</dbReference>
<dbReference type="SUPFAM" id="SSF75217">
    <property type="entry name" value="alpha/beta knot"/>
    <property type="match status" value="1"/>
</dbReference>
<dbReference type="InterPro" id="IPR012340">
    <property type="entry name" value="NA-bd_OB-fold"/>
</dbReference>
<dbReference type="SUPFAM" id="SSF50249">
    <property type="entry name" value="Nucleic acid-binding proteins"/>
    <property type="match status" value="1"/>
</dbReference>
<feature type="compositionally biased region" description="Polar residues" evidence="2">
    <location>
        <begin position="40"/>
        <end position="57"/>
    </location>
</feature>
<dbReference type="STRING" id="670386.D3BEM0"/>
<evidence type="ECO:0000313" key="4">
    <source>
        <dbReference type="Proteomes" id="UP000001396"/>
    </source>
</evidence>
<feature type="compositionally biased region" description="Polar residues" evidence="2">
    <location>
        <begin position="17"/>
        <end position="26"/>
    </location>
</feature>
<gene>
    <name evidence="3" type="ORF">PPL_07184</name>
</gene>
<dbReference type="Pfam" id="PF02598">
    <property type="entry name" value="Methyltrn_RNA_3"/>
    <property type="match status" value="1"/>
</dbReference>
<evidence type="ECO:0000256" key="2">
    <source>
        <dbReference type="SAM" id="MobiDB-lite"/>
    </source>
</evidence>
<dbReference type="AlphaFoldDB" id="D3BEM0"/>
<evidence type="ECO:0000313" key="3">
    <source>
        <dbReference type="EMBL" id="EFA80351.1"/>
    </source>
</evidence>
<dbReference type="PANTHER" id="PTHR12150">
    <property type="entry name" value="CLASS IV SAM-BINDING METHYLTRANSFERASE-RELATED"/>
    <property type="match status" value="1"/>
</dbReference>
<dbReference type="InterPro" id="IPR029028">
    <property type="entry name" value="Alpha/beta_knot_MTases"/>
</dbReference>
<dbReference type="PANTHER" id="PTHR12150:SF13">
    <property type="entry name" value="METHYLTRANSFERASE C9ORF114-RELATED"/>
    <property type="match status" value="1"/>
</dbReference>
<accession>D3BEM0</accession>
<dbReference type="Gene3D" id="3.40.1280.10">
    <property type="match status" value="1"/>
</dbReference>
<organism evidence="3 4">
    <name type="scientific">Heterostelium pallidum (strain ATCC 26659 / Pp 5 / PN500)</name>
    <name type="common">Cellular slime mold</name>
    <name type="synonym">Polysphondylium pallidum</name>
    <dbReference type="NCBI Taxonomy" id="670386"/>
    <lineage>
        <taxon>Eukaryota</taxon>
        <taxon>Amoebozoa</taxon>
        <taxon>Evosea</taxon>
        <taxon>Eumycetozoa</taxon>
        <taxon>Dictyostelia</taxon>
        <taxon>Acytosteliales</taxon>
        <taxon>Acytosteliaceae</taxon>
        <taxon>Heterostelium</taxon>
    </lineage>
</organism>